<evidence type="ECO:0000256" key="1">
    <source>
        <dbReference type="SAM" id="MobiDB-lite"/>
    </source>
</evidence>
<geneLocation type="plasmid" evidence="2 3">
    <name>pTM4</name>
</geneLocation>
<reference evidence="2 3" key="1">
    <citation type="journal article" date="2012" name="J. Am. Chem. Soc.">
        <title>Bacterial biosynthesis and maturation of the didemnin anti-cancer agents.</title>
        <authorList>
            <person name="Xu Y."/>
            <person name="Kersten R.D."/>
            <person name="Nam S.J."/>
            <person name="Lu L."/>
            <person name="Al-Suwailem A.M."/>
            <person name="Zheng H."/>
            <person name="Fenical W."/>
            <person name="Dorrestein P.C."/>
            <person name="Moore B.S."/>
            <person name="Qian P.Y."/>
        </authorList>
    </citation>
    <scope>NUCLEOTIDE SEQUENCE [LARGE SCALE GENOMIC DNA]</scope>
    <source>
        <strain evidence="2 3">KA081020-065</strain>
    </source>
</reference>
<feature type="compositionally biased region" description="Gly residues" evidence="1">
    <location>
        <begin position="43"/>
        <end position="58"/>
    </location>
</feature>
<dbReference type="AlphaFoldDB" id="I3TXV4"/>
<organism evidence="2 3">
    <name type="scientific">Tistrella mobilis (strain KA081020-065)</name>
    <dbReference type="NCBI Taxonomy" id="1110502"/>
    <lineage>
        <taxon>Bacteria</taxon>
        <taxon>Pseudomonadati</taxon>
        <taxon>Pseudomonadota</taxon>
        <taxon>Alphaproteobacteria</taxon>
        <taxon>Geminicoccales</taxon>
        <taxon>Geminicoccaceae</taxon>
        <taxon>Tistrella</taxon>
    </lineage>
</organism>
<dbReference type="EMBL" id="CP003240">
    <property type="protein sequence ID" value="AFK57592.1"/>
    <property type="molecule type" value="Genomic_DNA"/>
</dbReference>
<name>I3TXV4_TISMK</name>
<accession>I3TXV4</accession>
<feature type="region of interest" description="Disordered" evidence="1">
    <location>
        <begin position="1"/>
        <end position="59"/>
    </location>
</feature>
<evidence type="ECO:0000313" key="2">
    <source>
        <dbReference type="EMBL" id="AFK57592.1"/>
    </source>
</evidence>
<proteinExistence type="predicted"/>
<keyword evidence="3" id="KW-1185">Reference proteome</keyword>
<keyword evidence="2" id="KW-0614">Plasmid</keyword>
<evidence type="ECO:0000313" key="3">
    <source>
        <dbReference type="Proteomes" id="UP000005258"/>
    </source>
</evidence>
<dbReference type="Proteomes" id="UP000005258">
    <property type="component" value="Plasmid pTM4"/>
</dbReference>
<dbReference type="KEGG" id="tmo:TMO_d0040"/>
<protein>
    <submittedName>
        <fullName evidence="2">Uncharacterized protein</fullName>
    </submittedName>
</protein>
<sequence>MSRQPCRPGCISRQPGPIEPYGSGSEGRGREKAAAGQAAARPAGGGGVPARAMAGGGTTQDIMCGTMAVMIGRPLDGCRIG</sequence>
<gene>
    <name evidence="2" type="ordered locus">TMO_d0040</name>
</gene>
<dbReference type="HOGENOM" id="CLU_2572832_0_0_5"/>